<keyword evidence="5" id="KW-0408">Iron</keyword>
<keyword evidence="3" id="KW-0223">Dioxygenase</keyword>
<dbReference type="PANTHER" id="PTHR10869:SF241">
    <property type="entry name" value="FE2OG DIOXYGENASE DOMAIN-CONTAINING PROTEIN"/>
    <property type="match status" value="1"/>
</dbReference>
<comment type="caution">
    <text evidence="7">The sequence shown here is derived from an EMBL/GenBank/DDBJ whole genome shotgun (WGS) entry which is preliminary data.</text>
</comment>
<dbReference type="SMART" id="SM00702">
    <property type="entry name" value="P4Hc"/>
    <property type="match status" value="1"/>
</dbReference>
<evidence type="ECO:0000256" key="5">
    <source>
        <dbReference type="ARBA" id="ARBA00023004"/>
    </source>
</evidence>
<keyword evidence="2" id="KW-0479">Metal-binding</keyword>
<dbReference type="AlphaFoldDB" id="A0A9P8HZH9"/>
<dbReference type="GO" id="GO:0004656">
    <property type="term" value="F:procollagen-proline 4-dioxygenase activity"/>
    <property type="evidence" value="ECO:0007669"/>
    <property type="project" value="TreeGrafter"/>
</dbReference>
<feature type="domain" description="Prolyl 4-hydroxylase alpha subunit" evidence="6">
    <location>
        <begin position="42"/>
        <end position="239"/>
    </location>
</feature>
<accession>A0A9P8HZH9</accession>
<dbReference type="Gene3D" id="2.60.120.620">
    <property type="entry name" value="q2cbj1_9rhob like domain"/>
    <property type="match status" value="1"/>
</dbReference>
<dbReference type="OrthoDB" id="69177at2759"/>
<dbReference type="InterPro" id="IPR006620">
    <property type="entry name" value="Pro_4_hyd_alph"/>
</dbReference>
<dbReference type="PANTHER" id="PTHR10869">
    <property type="entry name" value="PROLYL 4-HYDROXYLASE ALPHA SUBUNIT"/>
    <property type="match status" value="1"/>
</dbReference>
<protein>
    <recommendedName>
        <fullName evidence="6">Prolyl 4-hydroxylase alpha subunit domain-containing protein</fullName>
    </recommendedName>
</protein>
<evidence type="ECO:0000313" key="7">
    <source>
        <dbReference type="EMBL" id="KAH0534055.1"/>
    </source>
</evidence>
<dbReference type="GO" id="GO:0005783">
    <property type="term" value="C:endoplasmic reticulum"/>
    <property type="evidence" value="ECO:0007669"/>
    <property type="project" value="TreeGrafter"/>
</dbReference>
<gene>
    <name evidence="7" type="ORF">FGG08_007344</name>
</gene>
<reference evidence="7" key="1">
    <citation type="submission" date="2021-03" db="EMBL/GenBank/DDBJ databases">
        <title>Comparative genomics and phylogenomic investigation of the class Geoglossomycetes provide insights into ecological specialization and systematics.</title>
        <authorList>
            <person name="Melie T."/>
            <person name="Pirro S."/>
            <person name="Miller A.N."/>
            <person name="Quandt A."/>
        </authorList>
    </citation>
    <scope>NUCLEOTIDE SEQUENCE</scope>
    <source>
        <strain evidence="7">GBOQ0MN5Z8</strain>
    </source>
</reference>
<evidence type="ECO:0000256" key="1">
    <source>
        <dbReference type="ARBA" id="ARBA00001961"/>
    </source>
</evidence>
<name>A0A9P8HZH9_9PEZI</name>
<dbReference type="InterPro" id="IPR044862">
    <property type="entry name" value="Pro_4_hyd_alph_FE2OG_OXY"/>
</dbReference>
<dbReference type="GO" id="GO:0031418">
    <property type="term" value="F:L-ascorbic acid binding"/>
    <property type="evidence" value="ECO:0007669"/>
    <property type="project" value="InterPro"/>
</dbReference>
<dbReference type="InterPro" id="IPR045054">
    <property type="entry name" value="P4HA-like"/>
</dbReference>
<evidence type="ECO:0000256" key="4">
    <source>
        <dbReference type="ARBA" id="ARBA00023002"/>
    </source>
</evidence>
<evidence type="ECO:0000259" key="6">
    <source>
        <dbReference type="SMART" id="SM00702"/>
    </source>
</evidence>
<sequence>MSSSNKTTSDTLPPNFLLSKANNIIVDRIDFAKSAIPSYEGLYAVILDNVLSQDECRTLVQATEARTNGVWEPAMVNVGGGHQKLSLKTRNCGRVIWDDQELAVRIFERVRGHLPELEVLEVSRPRSKGQRFKLTRPNERLRFLRYEAGNFFRAHCDGAYVEEKTGECSFYTFHLYLSDDTSKENLKGGATTFHSWDMNTTIDIEPKVGRVLIFQHESMLHSGADVLQGVKLTMRTDLMYQKQ</sequence>
<organism evidence="7 8">
    <name type="scientific">Glutinoglossum americanum</name>
    <dbReference type="NCBI Taxonomy" id="1670608"/>
    <lineage>
        <taxon>Eukaryota</taxon>
        <taxon>Fungi</taxon>
        <taxon>Dikarya</taxon>
        <taxon>Ascomycota</taxon>
        <taxon>Pezizomycotina</taxon>
        <taxon>Geoglossomycetes</taxon>
        <taxon>Geoglossales</taxon>
        <taxon>Geoglossaceae</taxon>
        <taxon>Glutinoglossum</taxon>
    </lineage>
</organism>
<evidence type="ECO:0000256" key="2">
    <source>
        <dbReference type="ARBA" id="ARBA00022723"/>
    </source>
</evidence>
<proteinExistence type="predicted"/>
<dbReference type="Proteomes" id="UP000698800">
    <property type="component" value="Unassembled WGS sequence"/>
</dbReference>
<comment type="cofactor">
    <cofactor evidence="1">
        <name>L-ascorbate</name>
        <dbReference type="ChEBI" id="CHEBI:38290"/>
    </cofactor>
</comment>
<dbReference type="EMBL" id="JAGHQL010000282">
    <property type="protein sequence ID" value="KAH0534055.1"/>
    <property type="molecule type" value="Genomic_DNA"/>
</dbReference>
<dbReference type="Pfam" id="PF13640">
    <property type="entry name" value="2OG-FeII_Oxy_3"/>
    <property type="match status" value="1"/>
</dbReference>
<evidence type="ECO:0000256" key="3">
    <source>
        <dbReference type="ARBA" id="ARBA00022964"/>
    </source>
</evidence>
<keyword evidence="4" id="KW-0560">Oxidoreductase</keyword>
<dbReference type="GO" id="GO:0005506">
    <property type="term" value="F:iron ion binding"/>
    <property type="evidence" value="ECO:0007669"/>
    <property type="project" value="InterPro"/>
</dbReference>
<keyword evidence="8" id="KW-1185">Reference proteome</keyword>
<evidence type="ECO:0000313" key="8">
    <source>
        <dbReference type="Proteomes" id="UP000698800"/>
    </source>
</evidence>